<keyword evidence="3" id="KW-1003">Cell membrane</keyword>
<organism evidence="17 18">
    <name type="scientific">Apolygus lucorum</name>
    <name type="common">Small green plant bug</name>
    <name type="synonym">Lygocoris lucorum</name>
    <dbReference type="NCBI Taxonomy" id="248454"/>
    <lineage>
        <taxon>Eukaryota</taxon>
        <taxon>Metazoa</taxon>
        <taxon>Ecdysozoa</taxon>
        <taxon>Arthropoda</taxon>
        <taxon>Hexapoda</taxon>
        <taxon>Insecta</taxon>
        <taxon>Pterygota</taxon>
        <taxon>Neoptera</taxon>
        <taxon>Paraneoptera</taxon>
        <taxon>Hemiptera</taxon>
        <taxon>Heteroptera</taxon>
        <taxon>Panheteroptera</taxon>
        <taxon>Cimicomorpha</taxon>
        <taxon>Miridae</taxon>
        <taxon>Mirini</taxon>
        <taxon>Apolygus</taxon>
    </lineage>
</organism>
<keyword evidence="9 14" id="KW-0472">Membrane</keyword>
<dbReference type="Gene3D" id="2.60.40.10">
    <property type="entry name" value="Immunoglobulins"/>
    <property type="match status" value="16"/>
</dbReference>
<evidence type="ECO:0000259" key="15">
    <source>
        <dbReference type="PROSITE" id="PS50835"/>
    </source>
</evidence>
<dbReference type="PANTHER" id="PTHR44170:SF11">
    <property type="entry name" value="ROUNDABOUT HOMOLOG 4"/>
    <property type="match status" value="1"/>
</dbReference>
<keyword evidence="11" id="KW-0325">Glycoprotein</keyword>
<dbReference type="GO" id="GO:0048812">
    <property type="term" value="P:neuron projection morphogenesis"/>
    <property type="evidence" value="ECO:0007669"/>
    <property type="project" value="UniProtKB-ARBA"/>
</dbReference>
<feature type="domain" description="Fibronectin type-III" evidence="16">
    <location>
        <begin position="1383"/>
        <end position="1479"/>
    </location>
</feature>
<dbReference type="InterPro" id="IPR003961">
    <property type="entry name" value="FN3_dom"/>
</dbReference>
<keyword evidence="12" id="KW-0393">Immunoglobulin domain</keyword>
<evidence type="ECO:0000256" key="3">
    <source>
        <dbReference type="ARBA" id="ARBA00022475"/>
    </source>
</evidence>
<feature type="domain" description="Fibronectin type-III" evidence="16">
    <location>
        <begin position="995"/>
        <end position="1094"/>
    </location>
</feature>
<dbReference type="PROSITE" id="PS50835">
    <property type="entry name" value="IG_LIKE"/>
    <property type="match status" value="8"/>
</dbReference>
<feature type="region of interest" description="Disordered" evidence="13">
    <location>
        <begin position="1779"/>
        <end position="1868"/>
    </location>
</feature>
<comment type="subcellular location">
    <subcellularLocation>
        <location evidence="1">Cell membrane</location>
    </subcellularLocation>
    <subcellularLocation>
        <location evidence="2">Membrane</location>
        <topology evidence="2">Single-pass type I membrane protein</topology>
    </subcellularLocation>
</comment>
<dbReference type="PANTHER" id="PTHR44170">
    <property type="entry name" value="PROTEIN SIDEKICK"/>
    <property type="match status" value="1"/>
</dbReference>
<feature type="domain" description="Fibronectin type-III" evidence="16">
    <location>
        <begin position="1099"/>
        <end position="1196"/>
    </location>
</feature>
<evidence type="ECO:0000256" key="12">
    <source>
        <dbReference type="ARBA" id="ARBA00023319"/>
    </source>
</evidence>
<evidence type="ECO:0000256" key="10">
    <source>
        <dbReference type="ARBA" id="ARBA00023157"/>
    </source>
</evidence>
<feature type="transmembrane region" description="Helical" evidence="14">
    <location>
        <begin position="1599"/>
        <end position="1621"/>
    </location>
</feature>
<protein>
    <recommendedName>
        <fullName evidence="19">Down syndrome cell adhesion molecule-like protein Dscam2</fullName>
    </recommendedName>
</protein>
<evidence type="ECO:0000256" key="11">
    <source>
        <dbReference type="ARBA" id="ARBA00023180"/>
    </source>
</evidence>
<dbReference type="Pfam" id="PF13927">
    <property type="entry name" value="Ig_3"/>
    <property type="match status" value="2"/>
</dbReference>
<evidence type="ECO:0000256" key="6">
    <source>
        <dbReference type="ARBA" id="ARBA00022737"/>
    </source>
</evidence>
<feature type="domain" description="Ig-like" evidence="15">
    <location>
        <begin position="699"/>
        <end position="793"/>
    </location>
</feature>
<dbReference type="SMART" id="SM00060">
    <property type="entry name" value="FN3"/>
    <property type="match status" value="6"/>
</dbReference>
<dbReference type="GO" id="GO:0098609">
    <property type="term" value="P:cell-cell adhesion"/>
    <property type="evidence" value="ECO:0007669"/>
    <property type="project" value="UniProtKB-ARBA"/>
</dbReference>
<sequence>MNEVTSMVDTDDSVLCNAGGSTEVGPWWITEPWSVLLISNSTGGQVDCKAGGEPTPSATWRFADGKPLSVTPGLIEVLENGTLRFLPFHPSAYRHDVHAAAYRCIARNTAGAIVSRDVRVKAVVLQYLELKVDAAQTYHRGNTAVLKCIVPSFMKEFISITSWLQDSSFNIYPSPKGDGKYHMLPTGELLVRRLEDTDMYRGYQCRAINRLTGQTLLSLHRVRFLITDSLAQEAPKIQDTPSTIHTKKDQTVVLPCFAQGNPPPTYTWMKSLAGGGEIEVMPGGRVETSGEVLILERVEMSDMGVWTCIANNSMGSHKNSITLHVAVPLSVSLHPSGQVMVDVGDYFELKCVVTGGQHPSVTWLKDTNLIMASGAGNILSIQKVGREDAGMYQCLVKDEEGSLQAAVQLILGAAQPQLLYRFIQQTVQPGPAMSLKCIAAGNPTPHITWTLDGFSLPTNNERFVIGQYVTIHGDVISHVNISNVHVQDGGIYQCRASNRVGEVSHSAAMRVYGLPHIRPMPNISAVAGEPLYLACPVAGYPIENIIWAKEGKKLPTSRRQRVFNNGTLYIANVEREQDQGTYRCSAQNKQGKSASQEVSIAVIVPPKLGPFTFGELIEGVRTQVQCVVQAGDPPLTIQWLKDDLKITSDLGIQISNDDYSSTLAIGRVGSEHAGQYTCLASNPAKSTKLTSSLIVSVPPKWRVEPKDVNITKEGVAMFECVAEGFPNPTTTWKKVIGQSPSEYQDLDVGRLGYMIFENGTFIIKPALPEHQGQYLCEASNGIGSGISSTVSLVVNNPPDFEMTSSQESVRRGQAQILVCEAKGDHPMSIVWSKYSSSQLNSRYEVREKDTLTGMISELMIENSVKPDSGQYACTATNPYGTAQRTISLQVQDAPSKPIDVRVAEIGSRSLKVSWVPPPDEQMSKLSYNVHYKRASGVIIEGWESVAAGSETHVTLNHLHPSTVYSIKVQAENQLGAGEPSDIIQVTTSMEAPSGEPQGLTVSTKSSTELTVSWLPPPQHTHNGDLIGYHVGFRELNNGPSSYFNFTSVNASPKGDTLILGGLSPYRKYGVVVQAFNNKGAGPMSAEFISHTSEDVPAAPPMNIQCVSQSSESILMSWKPPPTLLQNGRIKGYRLYYENQAEYPPGFVEAETRSTSELSLNLHGLQKYSNYSIQVWGFTKVGDGEKSDPIFCMTDEDVPEAPDGIKVLSTSMSSLTVSWLPPAKPNGRIIAYFIYWKPLEGGKDRDPEKKRVSAVSTHHQISQLSKAGTYELWVAAATKAGEGKNTHVVYATPSNRGAAGIISFGGTINAMVGTPVTMPCLITGNPAPNRVWSPKPLPQNTQALPDGSLYIPSIQRVHQRNYSCLALNPPASDEITYVLQVTVPPEQPTLMASETGSDWIEIHWSVADNGGSAIRGYILEYVMFSADSPPWVEITIPRDKTSYRLNNLNCGRQYHLKIAAFNAAGVGMPSLLLTTQTEGGRPIKPGYSDFLSGNMSSVVLNLNAWNANSCPILGFNIEYKEVGHSDWLVVGKNVEGKEKFDIVGLWPGRKYKIRVVADNSAGLTAGEYTFTTLPNLGVTLSPTSIKISSEGDSPYLEPNIILPIIASILTLVSIGAAITICFRRKREMTSRNCGGRQRHHSETQGMVTMDNKSNLAQREQFYAAMHKGMATPLHDLQCENIPEYPDDISPYATFHVATQQVNTPQHIHNFVYHDQALAAMETMPLKSANTRNDDYSKLRGGSKSSKCLSAGSDYSGSTDQWSEQGMMPRPERIQLHMYSSNSVRGDSSSSPDNSPIHERRLPVRHKHNPRKEESSTFGYPRMLQPPTGFTDGHEISEAECDMEPIHRLKPKTKGFRNKRDRRSRFTIAV</sequence>
<accession>A0A8S9Y9J4</accession>
<dbReference type="FunFam" id="2.60.40.10:FF:000028">
    <property type="entry name" value="Neuronal cell adhesion molecule"/>
    <property type="match status" value="1"/>
</dbReference>
<dbReference type="SMART" id="SM00409">
    <property type="entry name" value="IG"/>
    <property type="match status" value="9"/>
</dbReference>
<dbReference type="CDD" id="cd20956">
    <property type="entry name" value="IgI_4_Dscam"/>
    <property type="match status" value="1"/>
</dbReference>
<evidence type="ECO:0000256" key="9">
    <source>
        <dbReference type="ARBA" id="ARBA00023136"/>
    </source>
</evidence>
<evidence type="ECO:0008006" key="19">
    <source>
        <dbReference type="Google" id="ProtNLM"/>
    </source>
</evidence>
<feature type="domain" description="Ig-like" evidence="15">
    <location>
        <begin position="328"/>
        <end position="410"/>
    </location>
</feature>
<feature type="region of interest" description="Disordered" evidence="13">
    <location>
        <begin position="1729"/>
        <end position="1763"/>
    </location>
</feature>
<feature type="domain" description="Ig-like" evidence="15">
    <location>
        <begin position="798"/>
        <end position="887"/>
    </location>
</feature>
<evidence type="ECO:0000256" key="7">
    <source>
        <dbReference type="ARBA" id="ARBA00022889"/>
    </source>
</evidence>
<evidence type="ECO:0000313" key="17">
    <source>
        <dbReference type="EMBL" id="KAF6216295.1"/>
    </source>
</evidence>
<dbReference type="SUPFAM" id="SSF49265">
    <property type="entry name" value="Fibronectin type III"/>
    <property type="match status" value="3"/>
</dbReference>
<gene>
    <name evidence="17" type="ORF">GE061_000635</name>
</gene>
<dbReference type="Pfam" id="PF07679">
    <property type="entry name" value="I-set"/>
    <property type="match status" value="5"/>
</dbReference>
<feature type="compositionally biased region" description="Polar residues" evidence="13">
    <location>
        <begin position="1741"/>
        <end position="1762"/>
    </location>
</feature>
<feature type="domain" description="Fibronectin type-III" evidence="16">
    <location>
        <begin position="1200"/>
        <end position="1296"/>
    </location>
</feature>
<evidence type="ECO:0000259" key="16">
    <source>
        <dbReference type="PROSITE" id="PS50853"/>
    </source>
</evidence>
<evidence type="ECO:0000256" key="2">
    <source>
        <dbReference type="ARBA" id="ARBA00004479"/>
    </source>
</evidence>
<dbReference type="CDD" id="cd00063">
    <property type="entry name" value="FN3"/>
    <property type="match status" value="6"/>
</dbReference>
<feature type="domain" description="Fibronectin type-III" evidence="16">
    <location>
        <begin position="896"/>
        <end position="990"/>
    </location>
</feature>
<dbReference type="CDD" id="cd20958">
    <property type="entry name" value="IgI_5_Dscam"/>
    <property type="match status" value="1"/>
</dbReference>
<keyword evidence="5" id="KW-0732">Signal</keyword>
<comment type="caution">
    <text evidence="17">The sequence shown here is derived from an EMBL/GenBank/DDBJ whole genome shotgun (WGS) entry which is preliminary data.</text>
</comment>
<dbReference type="GO" id="GO:0005886">
    <property type="term" value="C:plasma membrane"/>
    <property type="evidence" value="ECO:0007669"/>
    <property type="project" value="UniProtKB-SubCell"/>
</dbReference>
<dbReference type="InterPro" id="IPR013098">
    <property type="entry name" value="Ig_I-set"/>
</dbReference>
<evidence type="ECO:0000313" key="18">
    <source>
        <dbReference type="Proteomes" id="UP000466442"/>
    </source>
</evidence>
<keyword evidence="18" id="KW-1185">Reference proteome</keyword>
<keyword evidence="10" id="KW-1015">Disulfide bond</keyword>
<evidence type="ECO:0000256" key="8">
    <source>
        <dbReference type="ARBA" id="ARBA00022989"/>
    </source>
</evidence>
<dbReference type="InterPro" id="IPR003598">
    <property type="entry name" value="Ig_sub2"/>
</dbReference>
<dbReference type="PROSITE" id="PS50853">
    <property type="entry name" value="FN3"/>
    <property type="match status" value="6"/>
</dbReference>
<reference evidence="17" key="1">
    <citation type="journal article" date="2021" name="Mol. Ecol. Resour.">
        <title>Apolygus lucorum genome provides insights into omnivorousness and mesophyll feeding.</title>
        <authorList>
            <person name="Liu Y."/>
            <person name="Liu H."/>
            <person name="Wang H."/>
            <person name="Huang T."/>
            <person name="Liu B."/>
            <person name="Yang B."/>
            <person name="Yin L."/>
            <person name="Li B."/>
            <person name="Zhang Y."/>
            <person name="Zhang S."/>
            <person name="Jiang F."/>
            <person name="Zhang X."/>
            <person name="Ren Y."/>
            <person name="Wang B."/>
            <person name="Wang S."/>
            <person name="Lu Y."/>
            <person name="Wu K."/>
            <person name="Fan W."/>
            <person name="Wang G."/>
        </authorList>
    </citation>
    <scope>NUCLEOTIDE SEQUENCE</scope>
    <source>
        <strain evidence="17">12Hb</strain>
    </source>
</reference>
<dbReference type="FunFam" id="2.60.40.10:FF:000333">
    <property type="entry name" value="Down syndrome cell adhesion molecule"/>
    <property type="match status" value="1"/>
</dbReference>
<feature type="compositionally biased region" description="Low complexity" evidence="13">
    <location>
        <begin position="1779"/>
        <end position="1793"/>
    </location>
</feature>
<dbReference type="InterPro" id="IPR003599">
    <property type="entry name" value="Ig_sub"/>
</dbReference>
<dbReference type="OrthoDB" id="5969272at2759"/>
<feature type="compositionally biased region" description="Basic residues" evidence="13">
    <location>
        <begin position="1846"/>
        <end position="1868"/>
    </location>
</feature>
<proteinExistence type="predicted"/>
<dbReference type="FunFam" id="2.60.40.10:FF:000005">
    <property type="entry name" value="Neuronal cell adhesion molecule"/>
    <property type="match status" value="1"/>
</dbReference>
<dbReference type="SMART" id="SM00408">
    <property type="entry name" value="IGc2"/>
    <property type="match status" value="9"/>
</dbReference>
<feature type="domain" description="Ig-like" evidence="15">
    <location>
        <begin position="515"/>
        <end position="599"/>
    </location>
</feature>
<dbReference type="InterPro" id="IPR013783">
    <property type="entry name" value="Ig-like_fold"/>
</dbReference>
<keyword evidence="8 14" id="KW-1133">Transmembrane helix</keyword>
<feature type="domain" description="Ig-like" evidence="15">
    <location>
        <begin position="606"/>
        <end position="696"/>
    </location>
</feature>
<dbReference type="InterPro" id="IPR056754">
    <property type="entry name" value="DSCAM/DSCAML_C"/>
</dbReference>
<evidence type="ECO:0000256" key="13">
    <source>
        <dbReference type="SAM" id="MobiDB-lite"/>
    </source>
</evidence>
<dbReference type="FunFam" id="2.60.40.10:FF:000093">
    <property type="entry name" value="Down syndrome cell adhesion molecule, isoform B"/>
    <property type="match status" value="1"/>
</dbReference>
<evidence type="ECO:0000256" key="4">
    <source>
        <dbReference type="ARBA" id="ARBA00022692"/>
    </source>
</evidence>
<evidence type="ECO:0000256" key="1">
    <source>
        <dbReference type="ARBA" id="ARBA00004236"/>
    </source>
</evidence>
<dbReference type="SUPFAM" id="SSF48726">
    <property type="entry name" value="Immunoglobulin"/>
    <property type="match status" value="9"/>
</dbReference>
<dbReference type="InterPro" id="IPR036179">
    <property type="entry name" value="Ig-like_dom_sf"/>
</dbReference>
<keyword evidence="7" id="KW-0130">Cell adhesion</keyword>
<name>A0A8S9Y9J4_APOLU</name>
<dbReference type="Pfam" id="PF25059">
    <property type="entry name" value="FN3_DSCAM-DSCAML_C"/>
    <property type="match status" value="1"/>
</dbReference>
<keyword evidence="6" id="KW-0677">Repeat</keyword>
<dbReference type="FunFam" id="2.60.40.10:FF:000104">
    <property type="entry name" value="Down syndrome cell adhesion molecule b"/>
    <property type="match status" value="1"/>
</dbReference>
<dbReference type="Proteomes" id="UP000466442">
    <property type="component" value="Linkage Group LG1"/>
</dbReference>
<keyword evidence="4 14" id="KW-0812">Transmembrane</keyword>
<dbReference type="InterPro" id="IPR036116">
    <property type="entry name" value="FN3_sf"/>
</dbReference>
<dbReference type="FunFam" id="2.60.40.10:FF:000017">
    <property type="entry name" value="Down syndrome cell adhesion molecule b"/>
    <property type="match status" value="1"/>
</dbReference>
<feature type="domain" description="Fibronectin type-III" evidence="16">
    <location>
        <begin position="1483"/>
        <end position="1574"/>
    </location>
</feature>
<feature type="domain" description="Ig-like" evidence="15">
    <location>
        <begin position="235"/>
        <end position="324"/>
    </location>
</feature>
<evidence type="ECO:0000256" key="14">
    <source>
        <dbReference type="SAM" id="Phobius"/>
    </source>
</evidence>
<evidence type="ECO:0000256" key="5">
    <source>
        <dbReference type="ARBA" id="ARBA00022729"/>
    </source>
</evidence>
<feature type="domain" description="Ig-like" evidence="15">
    <location>
        <begin position="1292"/>
        <end position="1375"/>
    </location>
</feature>
<dbReference type="InterPro" id="IPR007110">
    <property type="entry name" value="Ig-like_dom"/>
</dbReference>
<dbReference type="EMBL" id="WIXP02000001">
    <property type="protein sequence ID" value="KAF6216295.1"/>
    <property type="molecule type" value="Genomic_DNA"/>
</dbReference>
<dbReference type="Pfam" id="PF00041">
    <property type="entry name" value="fn3"/>
    <property type="match status" value="5"/>
</dbReference>
<feature type="domain" description="Ig-like" evidence="15">
    <location>
        <begin position="416"/>
        <end position="510"/>
    </location>
</feature>